<dbReference type="AlphaFoldDB" id="A0A2G4R9A1"/>
<dbReference type="PANTHER" id="PTHR36766">
    <property type="entry name" value="PLANT BROAD-SPECTRUM MILDEW RESISTANCE PROTEIN RPW8"/>
    <property type="match status" value="1"/>
</dbReference>
<dbReference type="Proteomes" id="UP000228751">
    <property type="component" value="Unassembled WGS sequence"/>
</dbReference>
<accession>A0A2G4R9A1</accession>
<organism evidence="1 2">
    <name type="scientific">Acetobacter pomorum</name>
    <dbReference type="NCBI Taxonomy" id="65959"/>
    <lineage>
        <taxon>Bacteria</taxon>
        <taxon>Pseudomonadati</taxon>
        <taxon>Pseudomonadota</taxon>
        <taxon>Alphaproteobacteria</taxon>
        <taxon>Acetobacterales</taxon>
        <taxon>Acetobacteraceae</taxon>
        <taxon>Acetobacter</taxon>
    </lineage>
</organism>
<name>A0A2G4R9A1_9PROT</name>
<gene>
    <name evidence="1" type="ORF">CSR02_12805</name>
</gene>
<dbReference type="SUPFAM" id="SSF52058">
    <property type="entry name" value="L domain-like"/>
    <property type="match status" value="1"/>
</dbReference>
<dbReference type="PANTHER" id="PTHR36766:SF30">
    <property type="entry name" value="TIR-NBS TYPE DISEASE RESISTANCE PROTEIN-RELATED"/>
    <property type="match status" value="1"/>
</dbReference>
<sequence>MIKLTEKDMERLQDESCNILIPETMRSLLVGFPDEVVFPFSINAMNCVNIKSISARNRICGSLTLRGCTSLATLGDGLFVGESLDVTGCVALTSIPNSLREIKRDLLLSGCLSMRDLPEGLKVKSNFYANDCPQLEVLPKGLEVGLLMTIRNCERIAAIPDHVRVGRDLIADRCPNLKSISGDLIVGGKASFKSCHSLQDIPATINVKSLCLDDCTNIRFLPAGLNIPDNLSLRDTKFQDFPRNLTVGGLIDISGCQWVTSFPDDFNFTGRILIAENCQNLIELPKSMPNLMNMALDGCTSLTHLPEGLNVYMLSLKGCTGLKALPRDLRVSRSVDLRGCEGISIPQEFIDAHEGYARILFPKTYDILPAVKAENAPTL</sequence>
<dbReference type="OrthoDB" id="871648at2"/>
<dbReference type="GeneID" id="66349758"/>
<dbReference type="RefSeq" id="WP_099541911.1">
    <property type="nucleotide sequence ID" value="NZ_PEBQ01000164.1"/>
</dbReference>
<dbReference type="InterPro" id="IPR032675">
    <property type="entry name" value="LRR_dom_sf"/>
</dbReference>
<reference evidence="1 2" key="1">
    <citation type="submission" date="2017-10" db="EMBL/GenBank/DDBJ databases">
        <title>Genomic analysis of the genus Acetobacter.</title>
        <authorList>
            <person name="Kim K.H."/>
            <person name="Chun B.H."/>
            <person name="Son A.R."/>
            <person name="Jeon C.O."/>
        </authorList>
    </citation>
    <scope>NUCLEOTIDE SEQUENCE [LARGE SCALE GENOMIC DNA]</scope>
    <source>
        <strain evidence="1 2">LHT 2458</strain>
    </source>
</reference>
<protein>
    <recommendedName>
        <fullName evidence="3">Leucine-rich repeat domain-containing protein</fullName>
    </recommendedName>
</protein>
<evidence type="ECO:0000313" key="1">
    <source>
        <dbReference type="EMBL" id="PHY93163.1"/>
    </source>
</evidence>
<evidence type="ECO:0000313" key="2">
    <source>
        <dbReference type="Proteomes" id="UP000228751"/>
    </source>
</evidence>
<evidence type="ECO:0008006" key="3">
    <source>
        <dbReference type="Google" id="ProtNLM"/>
    </source>
</evidence>
<dbReference type="EMBL" id="PEBQ01000164">
    <property type="protein sequence ID" value="PHY93163.1"/>
    <property type="molecule type" value="Genomic_DNA"/>
</dbReference>
<keyword evidence="2" id="KW-1185">Reference proteome</keyword>
<dbReference type="Gene3D" id="3.80.10.10">
    <property type="entry name" value="Ribonuclease Inhibitor"/>
    <property type="match status" value="1"/>
</dbReference>
<proteinExistence type="predicted"/>
<comment type="caution">
    <text evidence="1">The sequence shown here is derived from an EMBL/GenBank/DDBJ whole genome shotgun (WGS) entry which is preliminary data.</text>
</comment>